<organism evidence="2 3">
    <name type="scientific">[Clostridium] asparagiforme DSM 15981</name>
    <dbReference type="NCBI Taxonomy" id="518636"/>
    <lineage>
        <taxon>Bacteria</taxon>
        <taxon>Bacillati</taxon>
        <taxon>Bacillota</taxon>
        <taxon>Clostridia</taxon>
        <taxon>Lachnospirales</taxon>
        <taxon>Lachnospiraceae</taxon>
        <taxon>Enterocloster</taxon>
    </lineage>
</organism>
<evidence type="ECO:0000313" key="3">
    <source>
        <dbReference type="Proteomes" id="UP000004756"/>
    </source>
</evidence>
<dbReference type="EMBL" id="ACCJ01000543">
    <property type="protein sequence ID" value="EEG51488.1"/>
    <property type="molecule type" value="Genomic_DNA"/>
</dbReference>
<keyword evidence="1" id="KW-1133">Transmembrane helix</keyword>
<protein>
    <submittedName>
        <fullName evidence="2">Uncharacterized protein</fullName>
    </submittedName>
</protein>
<sequence length="51" mass="5990">MMSSCFLSGFVRFRPAATSNNDFLYFLLYHIFPNFSMFLVLFLETIQLSLV</sequence>
<dbReference type="Proteomes" id="UP000004756">
    <property type="component" value="Unassembled WGS sequence"/>
</dbReference>
<gene>
    <name evidence="2" type="ORF">CLOSTASPAR_06455</name>
</gene>
<accession>C0DB01</accession>
<proteinExistence type="predicted"/>
<keyword evidence="1" id="KW-0472">Membrane</keyword>
<dbReference type="AlphaFoldDB" id="C0DB01"/>
<comment type="caution">
    <text evidence="2">The sequence shown here is derived from an EMBL/GenBank/DDBJ whole genome shotgun (WGS) entry which is preliminary data.</text>
</comment>
<evidence type="ECO:0000313" key="2">
    <source>
        <dbReference type="EMBL" id="EEG51488.1"/>
    </source>
</evidence>
<keyword evidence="1" id="KW-0812">Transmembrane</keyword>
<keyword evidence="3" id="KW-1185">Reference proteome</keyword>
<evidence type="ECO:0000256" key="1">
    <source>
        <dbReference type="SAM" id="Phobius"/>
    </source>
</evidence>
<name>C0DB01_9FIRM</name>
<feature type="transmembrane region" description="Helical" evidence="1">
    <location>
        <begin position="23"/>
        <end position="43"/>
    </location>
</feature>
<dbReference type="HOGENOM" id="CLU_3097164_0_0_9"/>
<reference evidence="2 3" key="1">
    <citation type="submission" date="2009-02" db="EMBL/GenBank/DDBJ databases">
        <title>Draft genome sequence of Clostridium asparagiforme (DSM 15981).</title>
        <authorList>
            <person name="Sudarsanam P."/>
            <person name="Ley R."/>
            <person name="Guruge J."/>
            <person name="Turnbaugh P.J."/>
            <person name="Mahowald M."/>
            <person name="Liep D."/>
            <person name="Gordon J."/>
        </authorList>
    </citation>
    <scope>NUCLEOTIDE SEQUENCE [LARGE SCALE GENOMIC DNA]</scope>
    <source>
        <strain evidence="2 3">DSM 15981</strain>
    </source>
</reference>